<name>B1KGF1_SHEWM</name>
<keyword evidence="2" id="KW-0812">Transmembrane</keyword>
<evidence type="ECO:0000256" key="1">
    <source>
        <dbReference type="SAM" id="MobiDB-lite"/>
    </source>
</evidence>
<accession>B1KGF1</accession>
<dbReference type="HOGENOM" id="CLU_1146567_0_0_6"/>
<reference evidence="4 5" key="1">
    <citation type="submission" date="2008-02" db="EMBL/GenBank/DDBJ databases">
        <title>Complete sequence of Shewanella woodyi ATCC 51908.</title>
        <authorList>
            <consortium name="US DOE Joint Genome Institute"/>
            <person name="Copeland A."/>
            <person name="Lucas S."/>
            <person name="Lapidus A."/>
            <person name="Glavina del Rio T."/>
            <person name="Dalin E."/>
            <person name="Tice H."/>
            <person name="Bruce D."/>
            <person name="Goodwin L."/>
            <person name="Pitluck S."/>
            <person name="Sims D."/>
            <person name="Brettin T."/>
            <person name="Detter J.C."/>
            <person name="Han C."/>
            <person name="Kuske C.R."/>
            <person name="Schmutz J."/>
            <person name="Larimer F."/>
            <person name="Land M."/>
            <person name="Hauser L."/>
            <person name="Kyrpides N."/>
            <person name="Lykidis A."/>
            <person name="Zhao J.-S."/>
            <person name="Richardson P."/>
        </authorList>
    </citation>
    <scope>NUCLEOTIDE SEQUENCE [LARGE SCALE GENOMIC DNA]</scope>
    <source>
        <strain evidence="5">ATCC 51908 / MS32</strain>
    </source>
</reference>
<feature type="region of interest" description="Disordered" evidence="1">
    <location>
        <begin position="223"/>
        <end position="242"/>
    </location>
</feature>
<evidence type="ECO:0000259" key="3">
    <source>
        <dbReference type="Pfam" id="PF03703"/>
    </source>
</evidence>
<dbReference type="Proteomes" id="UP000002168">
    <property type="component" value="Chromosome"/>
</dbReference>
<feature type="domain" description="YdbS-like PH" evidence="3">
    <location>
        <begin position="114"/>
        <end position="189"/>
    </location>
</feature>
<dbReference type="EMBL" id="CP000961">
    <property type="protein sequence ID" value="ACA88288.1"/>
    <property type="molecule type" value="Genomic_DNA"/>
</dbReference>
<dbReference type="KEGG" id="swd:Swoo_4032"/>
<evidence type="ECO:0000313" key="5">
    <source>
        <dbReference type="Proteomes" id="UP000002168"/>
    </source>
</evidence>
<dbReference type="RefSeq" id="WP_012326617.1">
    <property type="nucleotide sequence ID" value="NC_010506.1"/>
</dbReference>
<keyword evidence="2" id="KW-1133">Transmembrane helix</keyword>
<feature type="transmembrane region" description="Helical" evidence="2">
    <location>
        <begin position="85"/>
        <end position="105"/>
    </location>
</feature>
<proteinExistence type="predicted"/>
<dbReference type="STRING" id="392500.Swoo_4032"/>
<dbReference type="eggNOG" id="COG3402">
    <property type="taxonomic scope" value="Bacteria"/>
</dbReference>
<dbReference type="AlphaFoldDB" id="B1KGF1"/>
<dbReference type="PANTHER" id="PTHR34473:SF3">
    <property type="entry name" value="TRANSMEMBRANE PROTEIN-RELATED"/>
    <property type="match status" value="1"/>
</dbReference>
<keyword evidence="5" id="KW-1185">Reference proteome</keyword>
<sequence length="242" mass="26695">MSEPVNSKVEASEQPLHHLEAESHACSNIVHEPLPPAQWLGFDQTPLTLVESRYYTQVLIETSVAALLFITLLTSFLIIGAEMPLHIIAIIVPALVLIAATITWLRVSHAKSIAYGVCEHELLMQKGIIWFKRISLPYTRLQHISLSQGPIERKFNLRTLKCFSAGSGSAEIELPGLESKAAEKLRQHLLTMASRASQKGIAEAESAAPLQQTPEVEALSLEEITTDTQVDSDNQVENDAKR</sequence>
<organism evidence="4 5">
    <name type="scientific">Shewanella woodyi (strain ATCC 51908 / MS32)</name>
    <dbReference type="NCBI Taxonomy" id="392500"/>
    <lineage>
        <taxon>Bacteria</taxon>
        <taxon>Pseudomonadati</taxon>
        <taxon>Pseudomonadota</taxon>
        <taxon>Gammaproteobacteria</taxon>
        <taxon>Alteromonadales</taxon>
        <taxon>Shewanellaceae</taxon>
        <taxon>Shewanella</taxon>
    </lineage>
</organism>
<dbReference type="Pfam" id="PF03703">
    <property type="entry name" value="bPH_2"/>
    <property type="match status" value="1"/>
</dbReference>
<dbReference type="InterPro" id="IPR005182">
    <property type="entry name" value="YdbS-like_PH"/>
</dbReference>
<feature type="transmembrane region" description="Helical" evidence="2">
    <location>
        <begin position="58"/>
        <end position="79"/>
    </location>
</feature>
<keyword evidence="2" id="KW-0472">Membrane</keyword>
<evidence type="ECO:0000256" key="2">
    <source>
        <dbReference type="SAM" id="Phobius"/>
    </source>
</evidence>
<feature type="compositionally biased region" description="Polar residues" evidence="1">
    <location>
        <begin position="226"/>
        <end position="242"/>
    </location>
</feature>
<protein>
    <submittedName>
        <fullName evidence="4">Membrane-flanked domain</fullName>
    </submittedName>
</protein>
<evidence type="ECO:0000313" key="4">
    <source>
        <dbReference type="EMBL" id="ACA88288.1"/>
    </source>
</evidence>
<dbReference type="PANTHER" id="PTHR34473">
    <property type="entry name" value="UPF0699 TRANSMEMBRANE PROTEIN YDBS"/>
    <property type="match status" value="1"/>
</dbReference>
<gene>
    <name evidence="4" type="ordered locus">Swoo_4032</name>
</gene>